<feature type="chain" id="PRO_5044191114" evidence="7">
    <location>
        <begin position="23"/>
        <end position="134"/>
    </location>
</feature>
<keyword evidence="4" id="KW-0165">Cleavage on pair of basic residues</keyword>
<dbReference type="PROSITE" id="PS00267">
    <property type="entry name" value="TACHYKININ"/>
    <property type="match status" value="2"/>
</dbReference>
<keyword evidence="5 7" id="KW-0732">Signal</keyword>
<dbReference type="PANTHER" id="PTHR11250:SF5">
    <property type="entry name" value="PROTACHYKININ-1-LIKE ISOFORM X1-RELATED"/>
    <property type="match status" value="1"/>
</dbReference>
<dbReference type="PANTHER" id="PTHR11250">
    <property type="entry name" value="TACHYKININ"/>
    <property type="match status" value="1"/>
</dbReference>
<dbReference type="InterPro" id="IPR013055">
    <property type="entry name" value="Tachy_Neuro_lke_CS"/>
</dbReference>
<comment type="subcellular location">
    <subcellularLocation>
        <location evidence="1">Secreted</location>
    </subcellularLocation>
</comment>
<keyword evidence="3" id="KW-0964">Secreted</keyword>
<dbReference type="Ensembl" id="ENSDCDT00010004085.1">
    <property type="protein sequence ID" value="ENSDCDP00010003933.1"/>
    <property type="gene ID" value="ENSDCDG00010001782.1"/>
</dbReference>
<proteinExistence type="inferred from homology"/>
<sequence>MAVWKLAAVAGALFGIACSAQGLSFTVDKEHWISKNWQDDPLDDPLGGQVASLLKRSKARQFYGLMGKRSDTPQPVRVNRRRNKGGSFVGLMGRRSLSPDTLTRLFPDETSAAFESAEDSEKPDLQDLDKLVYY</sequence>
<feature type="signal peptide" evidence="7">
    <location>
        <begin position="1"/>
        <end position="22"/>
    </location>
</feature>
<accession>A0AAY4A3U2</accession>
<dbReference type="Proteomes" id="UP000694580">
    <property type="component" value="Chromosome 2"/>
</dbReference>
<evidence type="ECO:0000256" key="5">
    <source>
        <dbReference type="ARBA" id="ARBA00022729"/>
    </source>
</evidence>
<evidence type="ECO:0000256" key="3">
    <source>
        <dbReference type="ARBA" id="ARBA00022525"/>
    </source>
</evidence>
<evidence type="ECO:0000256" key="1">
    <source>
        <dbReference type="ARBA" id="ARBA00004613"/>
    </source>
</evidence>
<keyword evidence="9" id="KW-1185">Reference proteome</keyword>
<dbReference type="GeneTree" id="ENSGT00650000094974"/>
<protein>
    <submittedName>
        <fullName evidence="8">Uncharacterized protein</fullName>
    </submittedName>
</protein>
<evidence type="ECO:0000313" key="9">
    <source>
        <dbReference type="Proteomes" id="UP000694580"/>
    </source>
</evidence>
<evidence type="ECO:0000256" key="4">
    <source>
        <dbReference type="ARBA" id="ARBA00022685"/>
    </source>
</evidence>
<organism evidence="8 9">
    <name type="scientific">Denticeps clupeoides</name>
    <name type="common">denticle herring</name>
    <dbReference type="NCBI Taxonomy" id="299321"/>
    <lineage>
        <taxon>Eukaryota</taxon>
        <taxon>Metazoa</taxon>
        <taxon>Chordata</taxon>
        <taxon>Craniata</taxon>
        <taxon>Vertebrata</taxon>
        <taxon>Euteleostomi</taxon>
        <taxon>Actinopterygii</taxon>
        <taxon>Neopterygii</taxon>
        <taxon>Teleostei</taxon>
        <taxon>Clupei</taxon>
        <taxon>Clupeiformes</taxon>
        <taxon>Denticipitoidei</taxon>
        <taxon>Denticipitidae</taxon>
        <taxon>Denticeps</taxon>
    </lineage>
</organism>
<evidence type="ECO:0000313" key="8">
    <source>
        <dbReference type="Ensembl" id="ENSDCDP00010003933.1"/>
    </source>
</evidence>
<reference evidence="8 9" key="1">
    <citation type="submission" date="2020-06" db="EMBL/GenBank/DDBJ databases">
        <authorList>
            <consortium name="Wellcome Sanger Institute Data Sharing"/>
        </authorList>
    </citation>
    <scope>NUCLEOTIDE SEQUENCE [LARGE SCALE GENOMIC DNA]</scope>
</reference>
<evidence type="ECO:0000256" key="2">
    <source>
        <dbReference type="ARBA" id="ARBA00007518"/>
    </source>
</evidence>
<reference evidence="8" key="3">
    <citation type="submission" date="2025-09" db="UniProtKB">
        <authorList>
            <consortium name="Ensembl"/>
        </authorList>
    </citation>
    <scope>IDENTIFICATION</scope>
</reference>
<reference evidence="8" key="2">
    <citation type="submission" date="2025-08" db="UniProtKB">
        <authorList>
            <consortium name="Ensembl"/>
        </authorList>
    </citation>
    <scope>IDENTIFICATION</scope>
</reference>
<keyword evidence="6" id="KW-0027">Amidation</keyword>
<dbReference type="PROSITE" id="PS51257">
    <property type="entry name" value="PROKAR_LIPOPROTEIN"/>
    <property type="match status" value="1"/>
</dbReference>
<evidence type="ECO:0000256" key="6">
    <source>
        <dbReference type="ARBA" id="ARBA00022815"/>
    </source>
</evidence>
<gene>
    <name evidence="8" type="primary">LOC114778785</name>
</gene>
<evidence type="ECO:0000256" key="7">
    <source>
        <dbReference type="SAM" id="SignalP"/>
    </source>
</evidence>
<dbReference type="AlphaFoldDB" id="A0AAY4A3U2"/>
<name>A0AAY4A3U2_9TELE</name>
<comment type="similarity">
    <text evidence="2">Belongs to the tachykinin family.</text>
</comment>
<dbReference type="GO" id="GO:0005576">
    <property type="term" value="C:extracellular region"/>
    <property type="evidence" value="ECO:0007669"/>
    <property type="project" value="UniProtKB-SubCell"/>
</dbReference>